<dbReference type="GeneID" id="108254658"/>
<accession>A0A1S4ETA4</accession>
<sequence>MVKMELHKVIETSIKHLNNLAPLFTTGLESTGLGIYDDSDTESSASEEEAEAEPSQQLQSAYETEDALRDKLNQRKREFSRVEREIELKIQAQEEHERLVAQKEDSDDSEDDDDDDDDKPGQVHRAQPGTLERLVAQKEDSDDSEDDDDDKPGQVHRAQPGKM</sequence>
<dbReference type="PaxDb" id="121845-A0A1S4ETA4"/>
<evidence type="ECO:0000256" key="1">
    <source>
        <dbReference type="SAM" id="MobiDB-lite"/>
    </source>
</evidence>
<feature type="compositionally biased region" description="Acidic residues" evidence="1">
    <location>
        <begin position="37"/>
        <end position="52"/>
    </location>
</feature>
<feature type="region of interest" description="Disordered" evidence="1">
    <location>
        <begin position="32"/>
        <end position="69"/>
    </location>
</feature>
<proteinExistence type="predicted"/>
<organism evidence="2 3">
    <name type="scientific">Diaphorina citri</name>
    <name type="common">Asian citrus psyllid</name>
    <dbReference type="NCBI Taxonomy" id="121845"/>
    <lineage>
        <taxon>Eukaryota</taxon>
        <taxon>Metazoa</taxon>
        <taxon>Ecdysozoa</taxon>
        <taxon>Arthropoda</taxon>
        <taxon>Hexapoda</taxon>
        <taxon>Insecta</taxon>
        <taxon>Pterygota</taxon>
        <taxon>Neoptera</taxon>
        <taxon>Paraneoptera</taxon>
        <taxon>Hemiptera</taxon>
        <taxon>Sternorrhyncha</taxon>
        <taxon>Psylloidea</taxon>
        <taxon>Psyllidae</taxon>
        <taxon>Diaphorininae</taxon>
        <taxon>Diaphorina</taxon>
    </lineage>
</organism>
<dbReference type="RefSeq" id="XP_017305420.1">
    <property type="nucleotide sequence ID" value="XM_017449931.1"/>
</dbReference>
<feature type="compositionally biased region" description="Acidic residues" evidence="1">
    <location>
        <begin position="140"/>
        <end position="150"/>
    </location>
</feature>
<evidence type="ECO:0000313" key="2">
    <source>
        <dbReference type="Proteomes" id="UP000079169"/>
    </source>
</evidence>
<protein>
    <submittedName>
        <fullName evidence="3">Nuclear polyadenylated RNA-binding protein 3</fullName>
    </submittedName>
</protein>
<name>A0A1S4ETA4_DIACI</name>
<dbReference type="KEGG" id="dci:108254658"/>
<keyword evidence="2" id="KW-1185">Reference proteome</keyword>
<feature type="compositionally biased region" description="Basic and acidic residues" evidence="1">
    <location>
        <begin position="89"/>
        <end position="104"/>
    </location>
</feature>
<feature type="region of interest" description="Disordered" evidence="1">
    <location>
        <begin position="89"/>
        <end position="163"/>
    </location>
</feature>
<evidence type="ECO:0000313" key="3">
    <source>
        <dbReference type="RefSeq" id="XP_017305420.1"/>
    </source>
</evidence>
<feature type="compositionally biased region" description="Acidic residues" evidence="1">
    <location>
        <begin position="105"/>
        <end position="118"/>
    </location>
</feature>
<dbReference type="AlphaFoldDB" id="A0A1S4ETA4"/>
<dbReference type="Proteomes" id="UP000079169">
    <property type="component" value="Unplaced"/>
</dbReference>
<gene>
    <name evidence="3" type="primary">LOC108254658</name>
</gene>
<reference evidence="3" key="1">
    <citation type="submission" date="2025-08" db="UniProtKB">
        <authorList>
            <consortium name="RefSeq"/>
        </authorList>
    </citation>
    <scope>IDENTIFICATION</scope>
</reference>